<accession>A0AC34F4T2</accession>
<dbReference type="WBParaSite" id="ES5_v2.g12056.t1">
    <property type="protein sequence ID" value="ES5_v2.g12056.t1"/>
    <property type="gene ID" value="ES5_v2.g12056"/>
</dbReference>
<sequence>MNSSTSDLLEKWKKAKQIIAGPLSLVQNAFEFPRQQKNQASKPEVMQFKTSQRLLNPNKSKAEGQQKRKPFSFDSSAVKILQSRRNEDTEAKPAVPTILQQPTVSSTVPRLAVRPKTESEEKQSQPSGLPPTMPASIRFFDDGNNLNKTFLDFLTATNYDNFNVVGIIGPQSSGKSTFASMFSGNECGDLYGFENNF</sequence>
<evidence type="ECO:0000313" key="1">
    <source>
        <dbReference type="Proteomes" id="UP000887579"/>
    </source>
</evidence>
<protein>
    <submittedName>
        <fullName evidence="2">Uncharacterized protein</fullName>
    </submittedName>
</protein>
<reference evidence="2" key="1">
    <citation type="submission" date="2022-11" db="UniProtKB">
        <authorList>
            <consortium name="WormBaseParasite"/>
        </authorList>
    </citation>
    <scope>IDENTIFICATION</scope>
</reference>
<evidence type="ECO:0000313" key="2">
    <source>
        <dbReference type="WBParaSite" id="ES5_v2.g12056.t1"/>
    </source>
</evidence>
<dbReference type="Proteomes" id="UP000887579">
    <property type="component" value="Unplaced"/>
</dbReference>
<name>A0AC34F4T2_9BILA</name>
<proteinExistence type="predicted"/>
<organism evidence="1 2">
    <name type="scientific">Panagrolaimus sp. ES5</name>
    <dbReference type="NCBI Taxonomy" id="591445"/>
    <lineage>
        <taxon>Eukaryota</taxon>
        <taxon>Metazoa</taxon>
        <taxon>Ecdysozoa</taxon>
        <taxon>Nematoda</taxon>
        <taxon>Chromadorea</taxon>
        <taxon>Rhabditida</taxon>
        <taxon>Tylenchina</taxon>
        <taxon>Panagrolaimomorpha</taxon>
        <taxon>Panagrolaimoidea</taxon>
        <taxon>Panagrolaimidae</taxon>
        <taxon>Panagrolaimus</taxon>
    </lineage>
</organism>